<accession>A0A508TWV6</accession>
<reference evidence="2" key="1">
    <citation type="submission" date="2019-02" db="EMBL/GenBank/DDBJ databases">
        <authorList>
            <person name="Pothier F.J."/>
        </authorList>
    </citation>
    <scope>NUCLEOTIDE SEQUENCE</scope>
    <source>
        <strain evidence="2">CI-1B</strain>
    </source>
</reference>
<sequence>MAPSWSAVLYVPALAAAFAFSGSSGQAAQENVQSMLAAQIRLQGSVRDKVIGAKKDTQRSRPDYAVWVLNCGNARHRVSRAPDMAAKVDPLR</sequence>
<keyword evidence="1" id="KW-0732">Signal</keyword>
<feature type="signal peptide" evidence="1">
    <location>
        <begin position="1"/>
        <end position="27"/>
    </location>
</feature>
<proteinExistence type="predicted"/>
<evidence type="ECO:0000256" key="1">
    <source>
        <dbReference type="SAM" id="SignalP"/>
    </source>
</evidence>
<evidence type="ECO:0000313" key="2">
    <source>
        <dbReference type="EMBL" id="VIO78800.1"/>
    </source>
</evidence>
<dbReference type="AlphaFoldDB" id="A0A508TWV6"/>
<gene>
    <name evidence="2" type="ORF">CI1B_74740</name>
</gene>
<comment type="caution">
    <text evidence="2">The sequence shown here is derived from an EMBL/GenBank/DDBJ whole genome shotgun (WGS) entry which is preliminary data.</text>
</comment>
<evidence type="ECO:0000313" key="3">
    <source>
        <dbReference type="Proteomes" id="UP000328092"/>
    </source>
</evidence>
<dbReference type="EMBL" id="CAADFC020000031">
    <property type="protein sequence ID" value="VIO78800.1"/>
    <property type="molecule type" value="Genomic_DNA"/>
</dbReference>
<protein>
    <submittedName>
        <fullName evidence="2">Uncharacterized protein</fullName>
    </submittedName>
</protein>
<name>A0A508TWV6_9BRAD</name>
<dbReference type="Proteomes" id="UP000328092">
    <property type="component" value="Unassembled WGS sequence"/>
</dbReference>
<feature type="chain" id="PRO_5021396083" evidence="1">
    <location>
        <begin position="28"/>
        <end position="92"/>
    </location>
</feature>
<keyword evidence="3" id="KW-1185">Reference proteome</keyword>
<organism evidence="2 3">
    <name type="scientific">Bradyrhizobium ivorense</name>
    <dbReference type="NCBI Taxonomy" id="2511166"/>
    <lineage>
        <taxon>Bacteria</taxon>
        <taxon>Pseudomonadati</taxon>
        <taxon>Pseudomonadota</taxon>
        <taxon>Alphaproteobacteria</taxon>
        <taxon>Hyphomicrobiales</taxon>
        <taxon>Nitrobacteraceae</taxon>
        <taxon>Bradyrhizobium</taxon>
    </lineage>
</organism>